<reference evidence="4" key="1">
    <citation type="journal article" date="2014" name="Nucleic Acids Res.">
        <title>The evolutionary dynamics of variant antigen genes in Babesia reveal a history of genomic innovation underlying host-parasite interaction.</title>
        <authorList>
            <person name="Jackson A.P."/>
            <person name="Otto T.D."/>
            <person name="Darby A."/>
            <person name="Ramaprasad A."/>
            <person name="Xia D."/>
            <person name="Echaide I.E."/>
            <person name="Farber M."/>
            <person name="Gahlot S."/>
            <person name="Gamble J."/>
            <person name="Gupta D."/>
            <person name="Gupta Y."/>
            <person name="Jackson L."/>
            <person name="Malandrin L."/>
            <person name="Malas T.B."/>
            <person name="Moussa E."/>
            <person name="Nair M."/>
            <person name="Reid AJ."/>
            <person name="Sanders M."/>
            <person name="Sharma J."/>
            <person name="Tracey A."/>
            <person name="Quail M.A."/>
            <person name="Weir W."/>
            <person name="Wastling J.M."/>
            <person name="Hall N."/>
            <person name="Willadsen P."/>
            <person name="Lingelbach K."/>
            <person name="Shiels B."/>
            <person name="Tait A."/>
            <person name="Berriman M."/>
            <person name="Allred D.R."/>
            <person name="Pain A."/>
        </authorList>
    </citation>
    <scope>NUCLEOTIDE SEQUENCE</scope>
    <source>
        <strain evidence="4">Bond</strain>
    </source>
</reference>
<keyword evidence="3" id="KW-0472">Membrane</keyword>
<evidence type="ECO:0000256" key="3">
    <source>
        <dbReference type="SAM" id="Phobius"/>
    </source>
</evidence>
<dbReference type="GeneID" id="24562197"/>
<evidence type="ECO:0000256" key="1">
    <source>
        <dbReference type="SAM" id="Coils"/>
    </source>
</evidence>
<feature type="region of interest" description="Disordered" evidence="2">
    <location>
        <begin position="1"/>
        <end position="20"/>
    </location>
</feature>
<keyword evidence="3" id="KW-0812">Transmembrane</keyword>
<feature type="coiled-coil region" evidence="1">
    <location>
        <begin position="752"/>
        <end position="779"/>
    </location>
</feature>
<evidence type="ECO:0000256" key="2">
    <source>
        <dbReference type="SAM" id="MobiDB-lite"/>
    </source>
</evidence>
<accession>A0A061BKI3</accession>
<feature type="region of interest" description="Disordered" evidence="2">
    <location>
        <begin position="37"/>
        <end position="77"/>
    </location>
</feature>
<keyword evidence="1" id="KW-0175">Coiled coil</keyword>
<reference evidence="4" key="2">
    <citation type="submission" date="2014-06" db="EMBL/GenBank/DDBJ databases">
        <authorList>
            <person name="Aslett M."/>
            <person name="De Silva Nishadi"/>
        </authorList>
    </citation>
    <scope>NUCLEOTIDE SEQUENCE</scope>
    <source>
        <strain evidence="4">Bond</strain>
    </source>
</reference>
<dbReference type="EMBL" id="LK055273">
    <property type="protein sequence ID" value="CDR71980.1"/>
    <property type="molecule type" value="Genomic_DNA"/>
</dbReference>
<feature type="compositionally biased region" description="Basic and acidic residues" evidence="2">
    <location>
        <begin position="41"/>
        <end position="60"/>
    </location>
</feature>
<sequence length="1766" mass="197282">MSSLNHPYNLYGNGQGDEGLDQLSQALNKLIEEAIGNANKSLDERESKLLCRGKPTDKPSDSSSSDPSVQPCCKKQDAEIEKAKNELKTKQSESTQSEDSKKKEIAALKSQIKKAEDAKNDCAKTHYLPEEERQKGLEEVRQQREIVEKLKKFAEELDKTNNNNILTHLCSGLETFLGFNPDSKGYDGSGIVYSDLDRLCDGVMGFLSGVLEGVKNENEVTTYDNYISGEDKKLKSVLDTLTKQIGSGRDGLVDAVGAVREWLEGYEGEMKTRTKTVTGPLDTTIRDIYQSAEYIKTLRSQEYDAVSDKLADWADSVNSLVTQPKSSLDSLRDLDPNLKNKLETNVCVIFNSVNTFVESTKLDYSDLVAVASSVDRDLTTLESQISSTVTEQVRVLKETVTKGIDGLRMLVKEELERKVKLLTDTVWKLHTVRQNIKKSVDVINGKFDEKDTSPNTALGAASLAQNIVTNAATLRDDDLGSLWAEIQLALTGLTDGIADKEGNQGHLNDIVTSVGEYATNFEETFKQSINDAVTAIVDEEPVKQYLYSYVSGNNHAKKFKGRFTAADNDAILKVFLSIVQKNIKAALTAIKANPKPGSQSTVDGHLQNVHKYLSNYAEQVIHKVADVVGKIQSDLQDGYDLQMTDVSESGYNPYLKWGVEAALTELQSLAKGAEIEIQRFKSEINMGKLTAAIDGVKALGEELKKLVEKPLIEKIQTKLNNDVSMPAEKIKQGLAYVIDSVNMELRNISAILEDKKDKNDKHDKKLVGVKNQIDEKTNELNQQVTSTLDAQVRTLKEGTLEKATNLCQSTITSKVTSDSATAKRSIKQEALRMFADTKEKELEALKGLVTQKYTEIGEIIQQDLESGLKGMMGKMKANDTYLDTLQKQTEIRTATTQVRMYLEELLQYVEDQVKISTAQQTKKDTVASTKIANVKTMLGLSLDDLSSSNHFDHTFSRNLADFTNTLSALQPSTFAGHNHPELPDAMKGGLRKLIGELGRAYVSRYEGSPAIGQWLIKDPNKESAQKVQDYDQNMILTTNGKNCAKVFLTCATMLFDQLHQLYYEGGHTFRECRMQSEDNNAALRDFLTQCGYDVKNLITKDDTGWNVSMKLSKGFRKHKEFNKYPNDFTSLKACADNFREQGGILSRLFTHLHEYYEVCHYGTMFATKQPSSVYQMLLWLSGFPYNPVYQPLSFNGFSELFEKEENNAANSEGDDILLETDDANTLPAHPEDITVGGISGMLTEVCHQAHDVLTSILGHGHADGIYAVDFNTNSQGFSYPSRYGQCIDMLVDILHRIYQQLYFVYCQCCNDEICSGWRGCLYGNAIGGSDWKCNSKQCADQKCNQKVNQNCDQHPKCGVKSPLQSYLEDGLPGFLPHSFKKPGCKLECTVSNHRGIPCKTPMGFNEISVMASHTKNGEHLWKVLDEFCGKQDSPLTKLCGYFTCIMQKPPQSLGDVYAYYYSYLANWTGNYYGVKSELLHTQQAYTDAVTEAYFGNGYESLAPSALCSNSGHKTAHSDGNLLSITNCHSVSHKPCGLYVQPLTLNTYSYYSSKHKTNHLSWIVYITETFYDLLKKLYDDCCGTCKKPGSRCYDKCCTNGCEVKKAYAAIESKSEDNEAKKLDDKNHNKDCKSIVHCRNTHPNLYKYGFTFGNALGLSGIGNNTATQRTCKDFCEALKLMLGEKSVLIELRKQIDQFLWDIRTPFSYLVLALWLLSLLYLLHIMVIRLDLLHIKSHLHSPSSHRIAAQSLLAAGRVNKLNRVFYLQP</sequence>
<name>A0A061BKI3_BABBI</name>
<dbReference type="VEuPathDB" id="PiroplasmaDB:BBBOND_0006420"/>
<keyword evidence="3" id="KW-1133">Transmembrane helix</keyword>
<evidence type="ECO:0000313" key="4">
    <source>
        <dbReference type="EMBL" id="CDR71980.1"/>
    </source>
</evidence>
<proteinExistence type="predicted"/>
<protein>
    <recommendedName>
        <fullName evidence="5">C3H1-type domain-containing protein</fullName>
    </recommendedName>
</protein>
<gene>
    <name evidence="4" type="ORF">BBBOND_0006420</name>
</gene>
<feature type="transmembrane region" description="Helical" evidence="3">
    <location>
        <begin position="1704"/>
        <end position="1725"/>
    </location>
</feature>
<organism evidence="4">
    <name type="scientific">Babesia bigemina</name>
    <dbReference type="NCBI Taxonomy" id="5866"/>
    <lineage>
        <taxon>Eukaryota</taxon>
        <taxon>Sar</taxon>
        <taxon>Alveolata</taxon>
        <taxon>Apicomplexa</taxon>
        <taxon>Aconoidasida</taxon>
        <taxon>Piroplasmida</taxon>
        <taxon>Babesiidae</taxon>
        <taxon>Babesia</taxon>
    </lineage>
</organism>
<evidence type="ECO:0008006" key="5">
    <source>
        <dbReference type="Google" id="ProtNLM"/>
    </source>
</evidence>
<dbReference type="KEGG" id="bbig:BBBOND_0006420"/>
<dbReference type="OrthoDB" id="10254720at2759"/>
<dbReference type="RefSeq" id="XP_012770921.1">
    <property type="nucleotide sequence ID" value="XM_012915467.1"/>
</dbReference>
<feature type="region of interest" description="Disordered" evidence="2">
    <location>
        <begin position="84"/>
        <end position="103"/>
    </location>
</feature>